<evidence type="ECO:0000313" key="1">
    <source>
        <dbReference type="EMBL" id="GFH41303.1"/>
    </source>
</evidence>
<gene>
    <name evidence="1" type="ORF">Hs20B_17010</name>
</gene>
<sequence length="54" mass="6523">MYIEEELLAEVEQFEEENSKEFFDFQESFHATSLNDWFEDVAFRIGRGDYLHAL</sequence>
<dbReference type="RefSeq" id="WP_172357656.1">
    <property type="nucleotide sequence ID" value="NZ_BLLH01000011.1"/>
</dbReference>
<proteinExistence type="predicted"/>
<comment type="caution">
    <text evidence="1">The sequence shown here is derived from an EMBL/GenBank/DDBJ whole genome shotgun (WGS) entry which is preliminary data.</text>
</comment>
<keyword evidence="2" id="KW-1185">Reference proteome</keyword>
<reference evidence="1 2" key="1">
    <citation type="submission" date="2020-02" db="EMBL/GenBank/DDBJ databases">
        <title>Draft genome sequence of Lactococcus sp. Hs20B0-1.</title>
        <authorList>
            <person name="Noda S."/>
            <person name="Yuki M."/>
            <person name="Ohkuma M."/>
        </authorList>
    </citation>
    <scope>NUCLEOTIDE SEQUENCE [LARGE SCALE GENOMIC DNA]</scope>
    <source>
        <strain evidence="1 2">Hs20B0-1</strain>
    </source>
</reference>
<accession>A0A6A0B9K9</accession>
<dbReference type="Proteomes" id="UP000475928">
    <property type="component" value="Unassembled WGS sequence"/>
</dbReference>
<protein>
    <submittedName>
        <fullName evidence="1">Uncharacterized protein</fullName>
    </submittedName>
</protein>
<organism evidence="1 2">
    <name type="scientific">Pseudolactococcus insecticola</name>
    <dbReference type="NCBI Taxonomy" id="2709158"/>
    <lineage>
        <taxon>Bacteria</taxon>
        <taxon>Bacillati</taxon>
        <taxon>Bacillota</taxon>
        <taxon>Bacilli</taxon>
        <taxon>Lactobacillales</taxon>
        <taxon>Streptococcaceae</taxon>
        <taxon>Pseudolactococcus</taxon>
    </lineage>
</organism>
<evidence type="ECO:0000313" key="2">
    <source>
        <dbReference type="Proteomes" id="UP000475928"/>
    </source>
</evidence>
<dbReference type="AlphaFoldDB" id="A0A6A0B9K9"/>
<name>A0A6A0B9K9_9LACT</name>
<dbReference type="EMBL" id="BLLH01000011">
    <property type="protein sequence ID" value="GFH41303.1"/>
    <property type="molecule type" value="Genomic_DNA"/>
</dbReference>